<dbReference type="SUPFAM" id="SSF56219">
    <property type="entry name" value="DNase I-like"/>
    <property type="match status" value="1"/>
</dbReference>
<protein>
    <recommendedName>
        <fullName evidence="2">Endonuclease/exonuclease/phosphatase domain-containing protein</fullName>
    </recommendedName>
</protein>
<dbReference type="InterPro" id="IPR027124">
    <property type="entry name" value="Swc5/CFDP1/2"/>
</dbReference>
<dbReference type="InterPro" id="IPR036691">
    <property type="entry name" value="Endo/exonu/phosph_ase_sf"/>
</dbReference>
<dbReference type="PANTHER" id="PTHR23227">
    <property type="entry name" value="BUCENTAUR RELATED"/>
    <property type="match status" value="1"/>
</dbReference>
<name>A0A0P4W3B9_SCYOL</name>
<organism evidence="1">
    <name type="scientific">Scylla olivacea</name>
    <name type="common">Orange mud crab</name>
    <name type="synonym">Cancer olivacea</name>
    <dbReference type="NCBI Taxonomy" id="85551"/>
    <lineage>
        <taxon>Eukaryota</taxon>
        <taxon>Metazoa</taxon>
        <taxon>Ecdysozoa</taxon>
        <taxon>Arthropoda</taxon>
        <taxon>Crustacea</taxon>
        <taxon>Multicrustacea</taxon>
        <taxon>Malacostraca</taxon>
        <taxon>Eumalacostraca</taxon>
        <taxon>Eucarida</taxon>
        <taxon>Decapoda</taxon>
        <taxon>Pleocyemata</taxon>
        <taxon>Brachyura</taxon>
        <taxon>Eubrachyura</taxon>
        <taxon>Portunoidea</taxon>
        <taxon>Portunidae</taxon>
        <taxon>Portuninae</taxon>
        <taxon>Scylla</taxon>
    </lineage>
</organism>
<evidence type="ECO:0000313" key="1">
    <source>
        <dbReference type="EMBL" id="JAI60874.1"/>
    </source>
</evidence>
<reference evidence="1" key="1">
    <citation type="submission" date="2015-09" db="EMBL/GenBank/DDBJ databases">
        <title>Scylla olivacea transcriptome.</title>
        <authorList>
            <person name="Ikhwanuddin M."/>
        </authorList>
    </citation>
    <scope>NUCLEOTIDE SEQUENCE</scope>
</reference>
<sequence>MQGRNIKILCIQETKWKGSARKIGERYKVYYAGESTKKNGVGIILHPDVQEQVTEVKRVNDRLMGMKLIRDEKIWHIVSAYAPQQGCREEEKEEFREKLEEYIESIARTELIVIAGDMNARVGESGNGYEGVHGGMGFGRRNVEGERLLEMAEGAEITILNT</sequence>
<dbReference type="AlphaFoldDB" id="A0A0P4W3B9"/>
<dbReference type="EMBL" id="GDRN01088316">
    <property type="protein sequence ID" value="JAI60874.1"/>
    <property type="molecule type" value="Transcribed_RNA"/>
</dbReference>
<dbReference type="PANTHER" id="PTHR23227:SF83">
    <property type="entry name" value="ENDONUCLEASE_EXONUCLEASE_PHOSPHATASE DOMAIN-CONTAINING PROTEIN"/>
    <property type="match status" value="1"/>
</dbReference>
<evidence type="ECO:0008006" key="2">
    <source>
        <dbReference type="Google" id="ProtNLM"/>
    </source>
</evidence>
<proteinExistence type="predicted"/>
<accession>A0A0P4W3B9</accession>
<dbReference type="Gene3D" id="3.60.10.10">
    <property type="entry name" value="Endonuclease/exonuclease/phosphatase"/>
    <property type="match status" value="1"/>
</dbReference>